<dbReference type="AlphaFoldDB" id="A0A931CS92"/>
<dbReference type="InterPro" id="IPR006439">
    <property type="entry name" value="HAD-SF_hydro_IA"/>
</dbReference>
<dbReference type="CDD" id="cd02603">
    <property type="entry name" value="HAD_sEH-N_like"/>
    <property type="match status" value="1"/>
</dbReference>
<accession>A0A931CS92</accession>
<reference evidence="1 2" key="1">
    <citation type="submission" date="2020-11" db="EMBL/GenBank/DDBJ databases">
        <title>Arthrobacter antarcticus sp. nov., isolated from Antarctic Soil.</title>
        <authorList>
            <person name="Li J."/>
        </authorList>
    </citation>
    <scope>NUCLEOTIDE SEQUENCE [LARGE SCALE GENOMIC DNA]</scope>
    <source>
        <strain evidence="1 2">Z1-20</strain>
    </source>
</reference>
<dbReference type="Gene3D" id="3.40.50.1000">
    <property type="entry name" value="HAD superfamily/HAD-like"/>
    <property type="match status" value="1"/>
</dbReference>
<proteinExistence type="predicted"/>
<dbReference type="InterPro" id="IPR023214">
    <property type="entry name" value="HAD_sf"/>
</dbReference>
<dbReference type="PANTHER" id="PTHR43611:SF3">
    <property type="entry name" value="FLAVIN MONONUCLEOTIDE HYDROLASE 1, CHLOROPLATIC"/>
    <property type="match status" value="1"/>
</dbReference>
<dbReference type="Pfam" id="PF00702">
    <property type="entry name" value="Hydrolase"/>
    <property type="match status" value="1"/>
</dbReference>
<name>A0A931CS92_9MICC</name>
<dbReference type="EMBL" id="JADNYM010000031">
    <property type="protein sequence ID" value="MBG0741500.1"/>
    <property type="molecule type" value="Genomic_DNA"/>
</dbReference>
<dbReference type="SUPFAM" id="SSF56784">
    <property type="entry name" value="HAD-like"/>
    <property type="match status" value="1"/>
</dbReference>
<gene>
    <name evidence="1" type="ORF">IV500_19230</name>
</gene>
<organism evidence="1 2">
    <name type="scientific">Arthrobacter terrae</name>
    <dbReference type="NCBI Taxonomy" id="2935737"/>
    <lineage>
        <taxon>Bacteria</taxon>
        <taxon>Bacillati</taxon>
        <taxon>Actinomycetota</taxon>
        <taxon>Actinomycetes</taxon>
        <taxon>Micrococcales</taxon>
        <taxon>Micrococcaceae</taxon>
        <taxon>Arthrobacter</taxon>
    </lineage>
</organism>
<dbReference type="NCBIfam" id="TIGR01509">
    <property type="entry name" value="HAD-SF-IA-v3"/>
    <property type="match status" value="1"/>
</dbReference>
<evidence type="ECO:0000313" key="1">
    <source>
        <dbReference type="EMBL" id="MBG0741500.1"/>
    </source>
</evidence>
<dbReference type="InterPro" id="IPR023198">
    <property type="entry name" value="PGP-like_dom2"/>
</dbReference>
<protein>
    <submittedName>
        <fullName evidence="1">HAD family phosphatase</fullName>
    </submittedName>
</protein>
<dbReference type="RefSeq" id="WP_196398427.1">
    <property type="nucleotide sequence ID" value="NZ_JADNYM010000031.1"/>
</dbReference>
<dbReference type="Gene3D" id="1.10.150.240">
    <property type="entry name" value="Putative phosphatase, domain 2"/>
    <property type="match status" value="1"/>
</dbReference>
<dbReference type="NCBIfam" id="TIGR01549">
    <property type="entry name" value="HAD-SF-IA-v1"/>
    <property type="match status" value="1"/>
</dbReference>
<keyword evidence="2" id="KW-1185">Reference proteome</keyword>
<dbReference type="InterPro" id="IPR036412">
    <property type="entry name" value="HAD-like_sf"/>
</dbReference>
<evidence type="ECO:0000313" key="2">
    <source>
        <dbReference type="Proteomes" id="UP000655366"/>
    </source>
</evidence>
<sequence>MDDPSTVPHWYLFDYGMVISTAPEPEDWEALQEAAGLPLEDRNSSYWLHRHGFDSGALTPQDYWTRVLGREITDGLTSRLEALDACQWSHLNAETLDVLDDLHLRGARLALLSNMPAGMAEQYTRSSPWAGYFDQLFFSGHLGLAKPDPQLFRDVIQQLGTTPAHVTFVDDVQENLDAATALGIQTVLHSPGINLSAELGL</sequence>
<dbReference type="PANTHER" id="PTHR43611">
    <property type="entry name" value="ALPHA-D-GLUCOSE 1-PHOSPHATE PHOSPHATASE"/>
    <property type="match status" value="1"/>
</dbReference>
<comment type="caution">
    <text evidence="1">The sequence shown here is derived from an EMBL/GenBank/DDBJ whole genome shotgun (WGS) entry which is preliminary data.</text>
</comment>
<dbReference type="Proteomes" id="UP000655366">
    <property type="component" value="Unassembled WGS sequence"/>
</dbReference>
<dbReference type="PRINTS" id="PR00413">
    <property type="entry name" value="HADHALOGNASE"/>
</dbReference>